<dbReference type="InterPro" id="IPR003961">
    <property type="entry name" value="FN3_dom"/>
</dbReference>
<dbReference type="PANTHER" id="PTHR14340">
    <property type="entry name" value="MICROFIBRIL-ASSOCIATED GLYCOPROTEIN 3"/>
    <property type="match status" value="1"/>
</dbReference>
<dbReference type="Pfam" id="PF00041">
    <property type="entry name" value="fn3"/>
    <property type="match status" value="7"/>
</dbReference>
<dbReference type="InterPro" id="IPR036179">
    <property type="entry name" value="Ig-like_dom_sf"/>
</dbReference>
<dbReference type="SMART" id="SM00409">
    <property type="entry name" value="IG"/>
    <property type="match status" value="1"/>
</dbReference>
<reference evidence="5" key="1">
    <citation type="submission" date="2025-08" db="UniProtKB">
        <authorList>
            <consortium name="Ensembl"/>
        </authorList>
    </citation>
    <scope>IDENTIFICATION</scope>
</reference>
<dbReference type="AlphaFoldDB" id="A0A3Q2GR76"/>
<dbReference type="SUPFAM" id="SSF48726">
    <property type="entry name" value="Immunoglobulin"/>
    <property type="match status" value="1"/>
</dbReference>
<dbReference type="InterPro" id="IPR003599">
    <property type="entry name" value="Ig_sub"/>
</dbReference>
<dbReference type="InterPro" id="IPR013098">
    <property type="entry name" value="Ig_I-set"/>
</dbReference>
<dbReference type="CDD" id="cd00063">
    <property type="entry name" value="FN3"/>
    <property type="match status" value="7"/>
</dbReference>
<evidence type="ECO:0008006" key="7">
    <source>
        <dbReference type="Google" id="ProtNLM"/>
    </source>
</evidence>
<dbReference type="GeneTree" id="ENSGT01110000267173"/>
<dbReference type="InterPro" id="IPR007110">
    <property type="entry name" value="Ig-like_dom"/>
</dbReference>
<evidence type="ECO:0000259" key="3">
    <source>
        <dbReference type="PROSITE" id="PS50835"/>
    </source>
</evidence>
<feature type="domain" description="Ig-like" evidence="3">
    <location>
        <begin position="183"/>
        <end position="274"/>
    </location>
</feature>
<dbReference type="InterPro" id="IPR013783">
    <property type="entry name" value="Ig-like_fold"/>
</dbReference>
<name>A0A3Q2GR76_CYPVA</name>
<evidence type="ECO:0000313" key="6">
    <source>
        <dbReference type="Proteomes" id="UP000265020"/>
    </source>
</evidence>
<feature type="domain" description="Fibronectin type-III" evidence="4">
    <location>
        <begin position="693"/>
        <end position="790"/>
    </location>
</feature>
<feature type="domain" description="Fibronectin type-III" evidence="4">
    <location>
        <begin position="85"/>
        <end position="179"/>
    </location>
</feature>
<dbReference type="FunFam" id="2.60.40.10:FF:000034">
    <property type="entry name" value="Titin isoform A"/>
    <property type="match status" value="1"/>
</dbReference>
<feature type="domain" description="Fibronectin type-III" evidence="4">
    <location>
        <begin position="281"/>
        <end position="369"/>
    </location>
</feature>
<dbReference type="Proteomes" id="UP000265020">
    <property type="component" value="Unassembled WGS sequence"/>
</dbReference>
<feature type="domain" description="Fibronectin type-III" evidence="4">
    <location>
        <begin position="598"/>
        <end position="692"/>
    </location>
</feature>
<dbReference type="Pfam" id="PF07679">
    <property type="entry name" value="I-set"/>
    <property type="match status" value="1"/>
</dbReference>
<keyword evidence="6" id="KW-1185">Reference proteome</keyword>
<dbReference type="Ensembl" id="ENSCVAT00000027998.1">
    <property type="protein sequence ID" value="ENSCVAP00000032315.1"/>
    <property type="gene ID" value="ENSCVAG00000022318.1"/>
</dbReference>
<sequence>MVSWENPEDNGGTEITQYTVECRQPSQRGWTVVSNDWTKRLIKAPLTEGCEYFFRVSAENKIGVGPSIETKSPVLAVDPIEKPGEPIDFHISEIGKTFCFLKWKKPDYDGGSRNIGYHIEKKPKEAEEWERIHKGAIKETYFMADRCIENQIYQFRVQTKNEGGESNWVTTGEVLVKEQLVEPEVKVKLEATLVVRAGDSIAIEAAVKGKPQPDVKWTKDESTDEIKKGPRLQLETGVDFSKLLITGARRTDSGKYIITASNSAGTSSATGTVNVLDRPGPVRNLKPSDITTDRCSLHWDVPEDDGGCDIYNYIIEKCETKRGVWSVHSNAVITNKAKVTRLIEGNEYIFRVRAENKMVMPFSPTDTPGPVMNLEATDIKQTSVMLTWNPPENNGGSEVIHYIVEKREIDRKTWATVKTELQPDKIPVKVSGLTPGTEYYFRVTAVNEYGSGVPKVTPTSYLASDPVILLLSEQKKSKNYLVNFYIADIPGPPEGPVEISDIDSDACSLSWNKPLEDGGSNITNYVIEKCDVTRGDWVTALSSCAKTSCRLGKLIPGKEFVFRIRAENRFGVSDPLQSERMVAKTDTFLLVLLDVPSEPLNCRVNKTNKDCMFVAWDKPETDGGSPITGYYIERKERNSLLWVKANDTVVRTTEYPCAGLIEGLEYTFRVSAINRAGQGKPSKKTDFVTARTPVGELIDNPLLDVTKNSVSLVWTRPKNDGGSKIIGYYVERETSRTNWAQVSAKIKGDILEFIVEKLIEGREYQFRIRGENAWGVGDPFITNPVIAKNPFSESSSPLFQIHILVFY</sequence>
<evidence type="ECO:0000313" key="5">
    <source>
        <dbReference type="Ensembl" id="ENSCVAP00000032315.1"/>
    </source>
</evidence>
<keyword evidence="2" id="KW-0393">Immunoglobulin domain</keyword>
<dbReference type="PROSITE" id="PS50853">
    <property type="entry name" value="FN3"/>
    <property type="match status" value="7"/>
</dbReference>
<dbReference type="FunFam" id="2.60.40.10:FF:000002">
    <property type="entry name" value="Titin a"/>
    <property type="match status" value="1"/>
</dbReference>
<protein>
    <recommendedName>
        <fullName evidence="7">Titin</fullName>
    </recommendedName>
</protein>
<organism evidence="5 6">
    <name type="scientific">Cyprinodon variegatus</name>
    <name type="common">Sheepshead minnow</name>
    <dbReference type="NCBI Taxonomy" id="28743"/>
    <lineage>
        <taxon>Eukaryota</taxon>
        <taxon>Metazoa</taxon>
        <taxon>Chordata</taxon>
        <taxon>Craniata</taxon>
        <taxon>Vertebrata</taxon>
        <taxon>Euteleostomi</taxon>
        <taxon>Actinopterygii</taxon>
        <taxon>Neopterygii</taxon>
        <taxon>Teleostei</taxon>
        <taxon>Neoteleostei</taxon>
        <taxon>Acanthomorphata</taxon>
        <taxon>Ovalentaria</taxon>
        <taxon>Atherinomorphae</taxon>
        <taxon>Cyprinodontiformes</taxon>
        <taxon>Cyprinodontidae</taxon>
        <taxon>Cyprinodon</taxon>
    </lineage>
</organism>
<dbReference type="PRINTS" id="PR00014">
    <property type="entry name" value="FNTYPEIII"/>
</dbReference>
<feature type="domain" description="Fibronectin type-III" evidence="4">
    <location>
        <begin position="1"/>
        <end position="79"/>
    </location>
</feature>
<proteinExistence type="predicted"/>
<reference evidence="5" key="2">
    <citation type="submission" date="2025-09" db="UniProtKB">
        <authorList>
            <consortium name="Ensembl"/>
        </authorList>
    </citation>
    <scope>IDENTIFICATION</scope>
</reference>
<dbReference type="PANTHER" id="PTHR14340:SF9">
    <property type="entry name" value="FIBRONECTIN TYPE-III DOMAIN-CONTAINING PROTEIN"/>
    <property type="match status" value="1"/>
</dbReference>
<dbReference type="Gene3D" id="2.60.40.10">
    <property type="entry name" value="Immunoglobulins"/>
    <property type="match status" value="8"/>
</dbReference>
<dbReference type="SUPFAM" id="SSF49265">
    <property type="entry name" value="Fibronectin type III"/>
    <property type="match status" value="4"/>
</dbReference>
<accession>A0A3Q2GR76</accession>
<dbReference type="SMART" id="SM00060">
    <property type="entry name" value="FN3"/>
    <property type="match status" value="7"/>
</dbReference>
<keyword evidence="1" id="KW-0677">Repeat</keyword>
<evidence type="ECO:0000256" key="1">
    <source>
        <dbReference type="ARBA" id="ARBA00022737"/>
    </source>
</evidence>
<evidence type="ECO:0000259" key="4">
    <source>
        <dbReference type="PROSITE" id="PS50853"/>
    </source>
</evidence>
<dbReference type="InterPro" id="IPR036116">
    <property type="entry name" value="FN3_sf"/>
</dbReference>
<feature type="domain" description="Fibronectin type-III" evidence="4">
    <location>
        <begin position="370"/>
        <end position="465"/>
    </location>
</feature>
<evidence type="ECO:0000256" key="2">
    <source>
        <dbReference type="ARBA" id="ARBA00023319"/>
    </source>
</evidence>
<dbReference type="FunFam" id="2.60.40.10:FF:000003">
    <property type="entry name" value="Titin isoform E"/>
    <property type="match status" value="3"/>
</dbReference>
<dbReference type="PROSITE" id="PS50835">
    <property type="entry name" value="IG_LIKE"/>
    <property type="match status" value="1"/>
</dbReference>
<feature type="domain" description="Fibronectin type-III" evidence="4">
    <location>
        <begin position="492"/>
        <end position="588"/>
    </location>
</feature>
<dbReference type="STRING" id="28743.ENSCVAP00000032315"/>